<dbReference type="CDD" id="cd00118">
    <property type="entry name" value="LysM"/>
    <property type="match status" value="1"/>
</dbReference>
<protein>
    <submittedName>
        <fullName evidence="4">LysM peptidoglycan-binding domain-containing protein</fullName>
    </submittedName>
</protein>
<dbReference type="AlphaFoldDB" id="A0A4Z0R414"/>
<evidence type="ECO:0000256" key="1">
    <source>
        <dbReference type="ARBA" id="ARBA00023295"/>
    </source>
</evidence>
<dbReference type="Pfam" id="PF01476">
    <property type="entry name" value="LysM"/>
    <property type="match status" value="1"/>
</dbReference>
<dbReference type="InterPro" id="IPR001223">
    <property type="entry name" value="Glyco_hydro18_cat"/>
</dbReference>
<keyword evidence="1" id="KW-0326">Glycosidase</keyword>
<dbReference type="Gene3D" id="3.10.350.10">
    <property type="entry name" value="LysM domain"/>
    <property type="match status" value="1"/>
</dbReference>
<name>A0A4Z0R414_9FIRM</name>
<dbReference type="SUPFAM" id="SSF54106">
    <property type="entry name" value="LysM domain"/>
    <property type="match status" value="1"/>
</dbReference>
<dbReference type="Pfam" id="PF00704">
    <property type="entry name" value="Glyco_hydro_18"/>
    <property type="match status" value="1"/>
</dbReference>
<feature type="domain" description="GH18" evidence="3">
    <location>
        <begin position="132"/>
        <end position="438"/>
    </location>
</feature>
<evidence type="ECO:0000259" key="3">
    <source>
        <dbReference type="PROSITE" id="PS51910"/>
    </source>
</evidence>
<dbReference type="PROSITE" id="PS51910">
    <property type="entry name" value="GH18_2"/>
    <property type="match status" value="1"/>
</dbReference>
<dbReference type="GO" id="GO:0005975">
    <property type="term" value="P:carbohydrate metabolic process"/>
    <property type="evidence" value="ECO:0007669"/>
    <property type="project" value="InterPro"/>
</dbReference>
<accession>A0A4Z0R414</accession>
<dbReference type="InterPro" id="IPR011583">
    <property type="entry name" value="Chitinase_II/V-like_cat"/>
</dbReference>
<dbReference type="PANTHER" id="PTHR46066:SF2">
    <property type="entry name" value="CHITINASE DOMAIN-CONTAINING PROTEIN 1"/>
    <property type="match status" value="1"/>
</dbReference>
<feature type="domain" description="LysM" evidence="2">
    <location>
        <begin position="74"/>
        <end position="118"/>
    </location>
</feature>
<organism evidence="4 5">
    <name type="scientific">Desulfosporosinus fructosivorans</name>
    <dbReference type="NCBI Taxonomy" id="2018669"/>
    <lineage>
        <taxon>Bacteria</taxon>
        <taxon>Bacillati</taxon>
        <taxon>Bacillota</taxon>
        <taxon>Clostridia</taxon>
        <taxon>Eubacteriales</taxon>
        <taxon>Desulfitobacteriaceae</taxon>
        <taxon>Desulfosporosinus</taxon>
    </lineage>
</organism>
<dbReference type="InterPro" id="IPR036779">
    <property type="entry name" value="LysM_dom_sf"/>
</dbReference>
<evidence type="ECO:0000313" key="4">
    <source>
        <dbReference type="EMBL" id="TGE36356.1"/>
    </source>
</evidence>
<dbReference type="InterPro" id="IPR036366">
    <property type="entry name" value="PGBDSf"/>
</dbReference>
<dbReference type="Gene3D" id="1.10.101.10">
    <property type="entry name" value="PGBD-like superfamily/PGBD"/>
    <property type="match status" value="1"/>
</dbReference>
<proteinExistence type="predicted"/>
<dbReference type="Gene3D" id="3.20.20.80">
    <property type="entry name" value="Glycosidases"/>
    <property type="match status" value="1"/>
</dbReference>
<dbReference type="Gene3D" id="3.10.50.10">
    <property type="match status" value="1"/>
</dbReference>
<dbReference type="InterPro" id="IPR017853">
    <property type="entry name" value="GH"/>
</dbReference>
<dbReference type="PROSITE" id="PS51782">
    <property type="entry name" value="LYSM"/>
    <property type="match status" value="1"/>
</dbReference>
<dbReference type="InterPro" id="IPR018392">
    <property type="entry name" value="LysM"/>
</dbReference>
<dbReference type="Pfam" id="PF01471">
    <property type="entry name" value="PG_binding_1"/>
    <property type="match status" value="1"/>
</dbReference>
<dbReference type="PANTHER" id="PTHR46066">
    <property type="entry name" value="CHITINASE DOMAIN-CONTAINING PROTEIN 1 FAMILY MEMBER"/>
    <property type="match status" value="1"/>
</dbReference>
<dbReference type="EMBL" id="SPQQ01000008">
    <property type="protein sequence ID" value="TGE36356.1"/>
    <property type="molecule type" value="Genomic_DNA"/>
</dbReference>
<keyword evidence="1" id="KW-0378">Hydrolase</keyword>
<reference evidence="4 5" key="1">
    <citation type="submission" date="2019-03" db="EMBL/GenBank/DDBJ databases">
        <title>Draft Genome Sequence of Desulfosporosinus fructosivorans Strain 63.6F, Isolated from Marine Sediment in the Baltic Sea.</title>
        <authorList>
            <person name="Hausmann B."/>
            <person name="Vandieken V."/>
            <person name="Pjevac P."/>
            <person name="Schreck K."/>
            <person name="Herbold C.W."/>
            <person name="Loy A."/>
        </authorList>
    </citation>
    <scope>NUCLEOTIDE SEQUENCE [LARGE SCALE GENOMIC DNA]</scope>
    <source>
        <strain evidence="4 5">63.6F</strain>
    </source>
</reference>
<evidence type="ECO:0000259" key="2">
    <source>
        <dbReference type="PROSITE" id="PS51782"/>
    </source>
</evidence>
<dbReference type="InterPro" id="IPR029070">
    <property type="entry name" value="Chitinase_insertion_sf"/>
</dbReference>
<dbReference type="SMART" id="SM00636">
    <property type="entry name" value="Glyco_18"/>
    <property type="match status" value="1"/>
</dbReference>
<evidence type="ECO:0000313" key="5">
    <source>
        <dbReference type="Proteomes" id="UP000298460"/>
    </source>
</evidence>
<dbReference type="InterPro" id="IPR002477">
    <property type="entry name" value="Peptidoglycan-bd-like"/>
</dbReference>
<comment type="caution">
    <text evidence="4">The sequence shown here is derived from an EMBL/GenBank/DDBJ whole genome shotgun (WGS) entry which is preliminary data.</text>
</comment>
<dbReference type="Proteomes" id="UP000298460">
    <property type="component" value="Unassembled WGS sequence"/>
</dbReference>
<dbReference type="SMART" id="SM00257">
    <property type="entry name" value="LysM"/>
    <property type="match status" value="1"/>
</dbReference>
<dbReference type="GO" id="GO:0008061">
    <property type="term" value="F:chitin binding"/>
    <property type="evidence" value="ECO:0007669"/>
    <property type="project" value="InterPro"/>
</dbReference>
<sequence>MTTLRRGARGSEVQELQRLLVKWGYQPGLIDGIFGAKTEKAVLQFQRDHGLKADGIVGPITWRALQSQPQPGYQLYTIQAGDTFYKLSIRFKISLASLVAANPGVDPNRLNIGQQIRIPVPSPEPGLTRAVSGWIPYWVQAQALQSLQKHAELFRSISPFWYHLSASGDVLNFTGAEDSSVLSFAKAHGINVIPLISNEFSSQLVSTVLNDPVIRQRHVMAIVNKVRQMNYAGIDINYENLFVRDREVFVIFVQELKTALSALNKQLVVSVHAKTGPTGFWSGADAHDYVKIGQNADTVRVMGYDYHWQGGPPGSISPADWVDAVLAYAVSAIPRNKIELGIATYGYDWPQGLQAKGVTYSEAVSIANQHNVPIITNAQLGPHYTYSVNGLNHEVWFVDALSFSTILNLVNKYDIRGICMWYLSAEDPKIYDAIEAKF</sequence>
<dbReference type="SUPFAM" id="SSF47090">
    <property type="entry name" value="PGBD-like"/>
    <property type="match status" value="1"/>
</dbReference>
<dbReference type="OrthoDB" id="9769314at2"/>
<gene>
    <name evidence="4" type="ORF">E4K67_20735</name>
</gene>
<dbReference type="InterPro" id="IPR036365">
    <property type="entry name" value="PGBD-like_sf"/>
</dbReference>
<dbReference type="GO" id="GO:0016798">
    <property type="term" value="F:hydrolase activity, acting on glycosyl bonds"/>
    <property type="evidence" value="ECO:0007669"/>
    <property type="project" value="UniProtKB-KW"/>
</dbReference>
<dbReference type="SUPFAM" id="SSF51445">
    <property type="entry name" value="(Trans)glycosidases"/>
    <property type="match status" value="1"/>
</dbReference>
<keyword evidence="5" id="KW-1185">Reference proteome</keyword>
<dbReference type="RefSeq" id="WP_135550195.1">
    <property type="nucleotide sequence ID" value="NZ_SPQQ01000008.1"/>
</dbReference>